<comment type="caution">
    <text evidence="1">The sequence shown here is derived from an EMBL/GenBank/DDBJ whole genome shotgun (WGS) entry which is preliminary data.</text>
</comment>
<reference evidence="2" key="1">
    <citation type="journal article" date="2021" name="ISME J.">
        <title>Evolutionary origin and ecological implication of a unique nif island in free-living Bradyrhizobium lineages.</title>
        <authorList>
            <person name="Tao J."/>
        </authorList>
    </citation>
    <scope>NUCLEOTIDE SEQUENCE [LARGE SCALE GENOMIC DNA]</scope>
    <source>
        <strain evidence="2">SZCCT0094</strain>
    </source>
</reference>
<name>A0ABS5GAT7_9BRAD</name>
<dbReference type="EMBL" id="JAFCLK010000021">
    <property type="protein sequence ID" value="MBR1138442.1"/>
    <property type="molecule type" value="Genomic_DNA"/>
</dbReference>
<accession>A0ABS5GAT7</accession>
<proteinExistence type="predicted"/>
<dbReference type="Proteomes" id="UP001314635">
    <property type="component" value="Unassembled WGS sequence"/>
</dbReference>
<sequence>MVSMRASARGALNVVFLLAGLSGLAWGGLSAKDSAISDDFVAVEARLLRFETFTPGAANRALQLAQTNPVSACDSHAQHTLLLLEIPLLDAALRAGAVKEFDQRMAAMEERTRLTLSCAPRDSFAWLVAFGLALGHGHLDDSAFALLAQSYQTGPNEAWIAVRRTILASPVITRAPDGVKAEILDEFGTLVRRGFVDVVAKAYVSAPSQAQALLKSRVDQLDSRAQTSFAKAVESLRRS</sequence>
<keyword evidence="2" id="KW-1185">Reference proteome</keyword>
<dbReference type="RefSeq" id="WP_211400723.1">
    <property type="nucleotide sequence ID" value="NZ_JAFCLK010000021.1"/>
</dbReference>
<evidence type="ECO:0000313" key="2">
    <source>
        <dbReference type="Proteomes" id="UP001314635"/>
    </source>
</evidence>
<organism evidence="1 2">
    <name type="scientific">Bradyrhizobium denitrificans</name>
    <dbReference type="NCBI Taxonomy" id="2734912"/>
    <lineage>
        <taxon>Bacteria</taxon>
        <taxon>Pseudomonadati</taxon>
        <taxon>Pseudomonadota</taxon>
        <taxon>Alphaproteobacteria</taxon>
        <taxon>Hyphomicrobiales</taxon>
        <taxon>Nitrobacteraceae</taxon>
        <taxon>Bradyrhizobium</taxon>
    </lineage>
</organism>
<evidence type="ECO:0000313" key="1">
    <source>
        <dbReference type="EMBL" id="MBR1138442.1"/>
    </source>
</evidence>
<gene>
    <name evidence="1" type="ORF">JQ619_21980</name>
</gene>
<protein>
    <submittedName>
        <fullName evidence="1">Uncharacterized protein</fullName>
    </submittedName>
</protein>